<dbReference type="Proteomes" id="UP000004358">
    <property type="component" value="Unassembled WGS sequence"/>
</dbReference>
<reference evidence="1 2" key="1">
    <citation type="submission" date="2006-02" db="EMBL/GenBank/DDBJ databases">
        <authorList>
            <person name="Amann R."/>
            <person name="Ferriera S."/>
            <person name="Johnson J."/>
            <person name="Kravitz S."/>
            <person name="Halpern A."/>
            <person name="Remington K."/>
            <person name="Beeson K."/>
            <person name="Tran B."/>
            <person name="Rogers Y.-H."/>
            <person name="Friedman R."/>
            <person name="Venter J.C."/>
        </authorList>
    </citation>
    <scope>NUCLEOTIDE SEQUENCE [LARGE SCALE GENOMIC DNA]</scope>
    <source>
        <strain evidence="1 2">DSM 3645</strain>
    </source>
</reference>
<dbReference type="EMBL" id="AANZ01000008">
    <property type="protein sequence ID" value="EAQ80590.1"/>
    <property type="molecule type" value="Genomic_DNA"/>
</dbReference>
<proteinExistence type="predicted"/>
<name>A3ZSD0_9BACT</name>
<protein>
    <submittedName>
        <fullName evidence="1">Uncharacterized protein</fullName>
    </submittedName>
</protein>
<comment type="caution">
    <text evidence="1">The sequence shown here is derived from an EMBL/GenBank/DDBJ whole genome shotgun (WGS) entry which is preliminary data.</text>
</comment>
<dbReference type="STRING" id="314230.DSM3645_14630"/>
<evidence type="ECO:0000313" key="2">
    <source>
        <dbReference type="Proteomes" id="UP000004358"/>
    </source>
</evidence>
<sequence>MPATITLDSKMDTWSHKGYLLAFSEFLELLTPEHQQGVQRDAALLCYRIGSSESRLLGRVRHAKSIHQIKQILSDSIQAKIEEYESEGDEGSDYWPLFSEDSDGTDQTTLALIQAVSRVLLPIEPERVTMMRNGRTSGWDVPLNEVVLEFSFDACFEIEPSEIGKALARAIGIDELKPSEWTSVDF</sequence>
<evidence type="ECO:0000313" key="1">
    <source>
        <dbReference type="EMBL" id="EAQ80590.1"/>
    </source>
</evidence>
<dbReference type="AlphaFoldDB" id="A3ZSD0"/>
<organism evidence="1 2">
    <name type="scientific">Blastopirellula marina DSM 3645</name>
    <dbReference type="NCBI Taxonomy" id="314230"/>
    <lineage>
        <taxon>Bacteria</taxon>
        <taxon>Pseudomonadati</taxon>
        <taxon>Planctomycetota</taxon>
        <taxon>Planctomycetia</taxon>
        <taxon>Pirellulales</taxon>
        <taxon>Pirellulaceae</taxon>
        <taxon>Blastopirellula</taxon>
    </lineage>
</organism>
<dbReference type="HOGENOM" id="CLU_1451808_0_0_0"/>
<accession>A3ZSD0</accession>
<gene>
    <name evidence="1" type="ORF">DSM3645_14630</name>
</gene>